<dbReference type="Gene3D" id="2.40.50.140">
    <property type="entry name" value="Nucleic acid-binding proteins"/>
    <property type="match status" value="1"/>
</dbReference>
<evidence type="ECO:0000256" key="1">
    <source>
        <dbReference type="ARBA" id="ARBA00005943"/>
    </source>
</evidence>
<dbReference type="HAMAP" id="MF_00292">
    <property type="entry name" value="Ribosomal_eS28"/>
    <property type="match status" value="1"/>
</dbReference>
<dbReference type="InterPro" id="IPR028626">
    <property type="entry name" value="Ribosomal_eS28_CS"/>
</dbReference>
<keyword evidence="4" id="KW-0812">Transmembrane</keyword>
<dbReference type="CDD" id="cd04457">
    <property type="entry name" value="S1_S28E"/>
    <property type="match status" value="1"/>
</dbReference>
<dbReference type="Pfam" id="PF01200">
    <property type="entry name" value="Ribosomal_S28e"/>
    <property type="match status" value="1"/>
</dbReference>
<evidence type="ECO:0000256" key="2">
    <source>
        <dbReference type="ARBA" id="ARBA00022980"/>
    </source>
</evidence>
<dbReference type="InterPro" id="IPR000289">
    <property type="entry name" value="Ribosomal_eS28"/>
</dbReference>
<keyword evidence="2 5" id="KW-0689">Ribosomal protein</keyword>
<evidence type="ECO:0000256" key="4">
    <source>
        <dbReference type="SAM" id="Phobius"/>
    </source>
</evidence>
<dbReference type="PANTHER" id="PTHR10769">
    <property type="entry name" value="40S RIBOSOMAL PROTEIN S28"/>
    <property type="match status" value="1"/>
</dbReference>
<keyword evidence="3" id="KW-0687">Ribonucleoprotein</keyword>
<reference evidence="5 6" key="1">
    <citation type="journal article" date="2020" name="bioRxiv">
        <title>Metabolic contributions of an alphaproteobacterial endosymbiont in the apicomplexan Cardiosporidium cionae.</title>
        <authorList>
            <person name="Hunter E.S."/>
            <person name="Paight C.J."/>
            <person name="Lane C.E."/>
        </authorList>
    </citation>
    <scope>NUCLEOTIDE SEQUENCE [LARGE SCALE GENOMIC DNA]</scope>
    <source>
        <strain evidence="5">ESH_2018</strain>
    </source>
</reference>
<dbReference type="EMBL" id="JADAQX010000003">
    <property type="protein sequence ID" value="KAF8823076.1"/>
    <property type="molecule type" value="Genomic_DNA"/>
</dbReference>
<name>A0ABQ7JGH4_9APIC</name>
<comment type="similarity">
    <text evidence="1">Belongs to the eukaryotic ribosomal protein eS28 family.</text>
</comment>
<dbReference type="SUPFAM" id="SSF50249">
    <property type="entry name" value="Nucleic acid-binding proteins"/>
    <property type="match status" value="1"/>
</dbReference>
<evidence type="ECO:0000313" key="6">
    <source>
        <dbReference type="Proteomes" id="UP000823046"/>
    </source>
</evidence>
<protein>
    <submittedName>
        <fullName evidence="5">Ribosomal protein RPS28</fullName>
    </submittedName>
</protein>
<dbReference type="PANTHER" id="PTHR10769:SF3">
    <property type="entry name" value="SMALL RIBOSOMAL SUBUNIT PROTEIN ES28"/>
    <property type="match status" value="1"/>
</dbReference>
<evidence type="ECO:0000313" key="5">
    <source>
        <dbReference type="EMBL" id="KAF8823076.1"/>
    </source>
</evidence>
<gene>
    <name evidence="5" type="primary">RPS28</name>
    <name evidence="5" type="ORF">IE077_000005</name>
</gene>
<keyword evidence="4" id="KW-0472">Membrane</keyword>
<sequence length="152" mass="17233">MKLFGTFHIYLLAISSSVYLLAVYSSIYLLFFSFNSFGLVKLLPYSPTICWYCAEVICCVIHSFNDAKFLIFFSTFCVTLPFRSMEQPKLAKVEKVLGRTGSRGGVIQVRVQFMGVDSELAGRSLIRNVKGPVREGDILALLETEREARRLR</sequence>
<keyword evidence="6" id="KW-1185">Reference proteome</keyword>
<keyword evidence="4" id="KW-1133">Transmembrane helix</keyword>
<dbReference type="InterPro" id="IPR012340">
    <property type="entry name" value="NA-bd_OB-fold"/>
</dbReference>
<proteinExistence type="inferred from homology"/>
<accession>A0ABQ7JGH4</accession>
<dbReference type="GO" id="GO:0005840">
    <property type="term" value="C:ribosome"/>
    <property type="evidence" value="ECO:0007669"/>
    <property type="project" value="UniProtKB-KW"/>
</dbReference>
<comment type="caution">
    <text evidence="5">The sequence shown here is derived from an EMBL/GenBank/DDBJ whole genome shotgun (WGS) entry which is preliminary data.</text>
</comment>
<feature type="transmembrane region" description="Helical" evidence="4">
    <location>
        <begin position="6"/>
        <end position="30"/>
    </location>
</feature>
<organism evidence="5 6">
    <name type="scientific">Cardiosporidium cionae</name>
    <dbReference type="NCBI Taxonomy" id="476202"/>
    <lineage>
        <taxon>Eukaryota</taxon>
        <taxon>Sar</taxon>
        <taxon>Alveolata</taxon>
        <taxon>Apicomplexa</taxon>
        <taxon>Aconoidasida</taxon>
        <taxon>Nephromycida</taxon>
        <taxon>Cardiosporidium</taxon>
    </lineage>
</organism>
<evidence type="ECO:0000256" key="3">
    <source>
        <dbReference type="ARBA" id="ARBA00023274"/>
    </source>
</evidence>
<dbReference type="PROSITE" id="PS00961">
    <property type="entry name" value="RIBOSOMAL_S28E"/>
    <property type="match status" value="1"/>
</dbReference>
<dbReference type="Proteomes" id="UP000823046">
    <property type="component" value="Unassembled WGS sequence"/>
</dbReference>